<dbReference type="EMBL" id="MSIF01000001">
    <property type="protein sequence ID" value="OLF13709.1"/>
    <property type="molecule type" value="Genomic_DNA"/>
</dbReference>
<dbReference type="RefSeq" id="WP_075130660.1">
    <property type="nucleotide sequence ID" value="NZ_MSIF01000001.1"/>
</dbReference>
<proteinExistence type="inferred from homology"/>
<dbReference type="Gene3D" id="3.30.1490.480">
    <property type="entry name" value="Endolytic murein transglycosylase"/>
    <property type="match status" value="1"/>
</dbReference>
<accession>A0A7Z0WS31</accession>
<evidence type="ECO:0000313" key="9">
    <source>
        <dbReference type="EMBL" id="OLF13709.1"/>
    </source>
</evidence>
<evidence type="ECO:0000256" key="8">
    <source>
        <dbReference type="SAM" id="MobiDB-lite"/>
    </source>
</evidence>
<dbReference type="PANTHER" id="PTHR30518:SF2">
    <property type="entry name" value="ENDOLYTIC MUREIN TRANSGLYCOSYLASE"/>
    <property type="match status" value="1"/>
</dbReference>
<keyword evidence="4 7" id="KW-0472">Membrane</keyword>
<dbReference type="EC" id="4.2.2.29" evidence="7"/>
<dbReference type="Proteomes" id="UP000185696">
    <property type="component" value="Unassembled WGS sequence"/>
</dbReference>
<dbReference type="OrthoDB" id="9814591at2"/>
<dbReference type="NCBIfam" id="TIGR00247">
    <property type="entry name" value="endolytic transglycosylase MltG"/>
    <property type="match status" value="1"/>
</dbReference>
<gene>
    <name evidence="7" type="primary">mltG</name>
    <name evidence="9" type="ORF">BLA60_00435</name>
</gene>
<dbReference type="Pfam" id="PF02618">
    <property type="entry name" value="YceG"/>
    <property type="match status" value="1"/>
</dbReference>
<keyword evidence="1 7" id="KW-1003">Cell membrane</keyword>
<evidence type="ECO:0000313" key="10">
    <source>
        <dbReference type="Proteomes" id="UP000185696"/>
    </source>
</evidence>
<dbReference type="GO" id="GO:0005886">
    <property type="term" value="C:plasma membrane"/>
    <property type="evidence" value="ECO:0007669"/>
    <property type="project" value="UniProtKB-SubCell"/>
</dbReference>
<comment type="catalytic activity">
    <reaction evidence="7">
        <text>a peptidoglycan chain = a peptidoglycan chain with N-acetyl-1,6-anhydromuramyl-[peptide] at the reducing end + a peptidoglycan chain with N-acetylglucosamine at the non-reducing end.</text>
        <dbReference type="EC" id="4.2.2.29"/>
    </reaction>
</comment>
<comment type="subcellular location">
    <subcellularLocation>
        <location evidence="7">Cell membrane</location>
        <topology evidence="7">Single-pass membrane protein</topology>
    </subcellularLocation>
</comment>
<sequence>MSNDDLDLFDPHTDRRQPVRRPKKRKKRRTVLWVSMGVLLVLIAGGGYYGIRQIVDIGSYDDFSGAGESDVVIRVKKGDSTGDIASTLVDAGVVASSSAFVAASETDGRVRQVQPGYYVMKTKSSGEAAVGQIVTPEARVGNLQIKPGTQLHDITKTDGGVIPGVVSLIATASCAELNGEKTCVEAKQLWATAEKGDLAKLGVPDWAQGPASRATPQRRLEGLVMPGVYDVRPGATADELWKELVTDSATRMQAVGMPNVAEETGFTPYQVLVMASLIEREAIEKDFGKISRVTYNRLIESMPLQYDSTVNYVLDRPTIRTDSSERAKPGPYNSYLNTGLVPTPISSPSENALKAAVTPEKGEWLYFVRCQTDGSSCFAATHDEHRQNVREAEARGAY</sequence>
<dbReference type="GO" id="GO:0071555">
    <property type="term" value="P:cell wall organization"/>
    <property type="evidence" value="ECO:0007669"/>
    <property type="project" value="UniProtKB-KW"/>
</dbReference>
<dbReference type="AlphaFoldDB" id="A0A7Z0WS31"/>
<keyword evidence="5 7" id="KW-0456">Lyase</keyword>
<dbReference type="GO" id="GO:0009252">
    <property type="term" value="P:peptidoglycan biosynthetic process"/>
    <property type="evidence" value="ECO:0007669"/>
    <property type="project" value="UniProtKB-UniRule"/>
</dbReference>
<keyword evidence="6 7" id="KW-0961">Cell wall biogenesis/degradation</keyword>
<comment type="caution">
    <text evidence="9">The sequence shown here is derived from an EMBL/GenBank/DDBJ whole genome shotgun (WGS) entry which is preliminary data.</text>
</comment>
<organism evidence="9 10">
    <name type="scientific">Actinophytocola xinjiangensis</name>
    <dbReference type="NCBI Taxonomy" id="485602"/>
    <lineage>
        <taxon>Bacteria</taxon>
        <taxon>Bacillati</taxon>
        <taxon>Actinomycetota</taxon>
        <taxon>Actinomycetes</taxon>
        <taxon>Pseudonocardiales</taxon>
        <taxon>Pseudonocardiaceae</taxon>
    </lineage>
</organism>
<comment type="similarity">
    <text evidence="7">Belongs to the transglycosylase MltG family.</text>
</comment>
<evidence type="ECO:0000256" key="1">
    <source>
        <dbReference type="ARBA" id="ARBA00022475"/>
    </source>
</evidence>
<feature type="site" description="Important for catalytic activity" evidence="7">
    <location>
        <position position="281"/>
    </location>
</feature>
<evidence type="ECO:0000256" key="7">
    <source>
        <dbReference type="HAMAP-Rule" id="MF_02065"/>
    </source>
</evidence>
<feature type="transmembrane region" description="Helical" evidence="7">
    <location>
        <begin position="30"/>
        <end position="51"/>
    </location>
</feature>
<feature type="region of interest" description="Disordered" evidence="8">
    <location>
        <begin position="1"/>
        <end position="24"/>
    </location>
</feature>
<evidence type="ECO:0000256" key="4">
    <source>
        <dbReference type="ARBA" id="ARBA00023136"/>
    </source>
</evidence>
<evidence type="ECO:0000256" key="3">
    <source>
        <dbReference type="ARBA" id="ARBA00022989"/>
    </source>
</evidence>
<keyword evidence="3 7" id="KW-1133">Transmembrane helix</keyword>
<name>A0A7Z0WS31_9PSEU</name>
<keyword evidence="10" id="KW-1185">Reference proteome</keyword>
<evidence type="ECO:0000256" key="5">
    <source>
        <dbReference type="ARBA" id="ARBA00023239"/>
    </source>
</evidence>
<keyword evidence="2 7" id="KW-0812">Transmembrane</keyword>
<comment type="function">
    <text evidence="7">Functions as a peptidoglycan terminase that cleaves nascent peptidoglycan strands endolytically to terminate their elongation.</text>
</comment>
<dbReference type="HAMAP" id="MF_02065">
    <property type="entry name" value="MltG"/>
    <property type="match status" value="1"/>
</dbReference>
<evidence type="ECO:0000256" key="6">
    <source>
        <dbReference type="ARBA" id="ARBA00023316"/>
    </source>
</evidence>
<reference evidence="9 10" key="1">
    <citation type="submission" date="2016-12" db="EMBL/GenBank/DDBJ databases">
        <title>The draft genome sequence of Actinophytocola xinjiangensis.</title>
        <authorList>
            <person name="Wang W."/>
            <person name="Yuan L."/>
        </authorList>
    </citation>
    <scope>NUCLEOTIDE SEQUENCE [LARGE SCALE GENOMIC DNA]</scope>
    <source>
        <strain evidence="9 10">CGMCC 4.4663</strain>
    </source>
</reference>
<protein>
    <recommendedName>
        <fullName evidence="7">Endolytic murein transglycosylase</fullName>
        <ecNumber evidence="7">4.2.2.29</ecNumber>
    </recommendedName>
    <alternativeName>
        <fullName evidence="7">Peptidoglycan lytic transglycosylase</fullName>
    </alternativeName>
    <alternativeName>
        <fullName evidence="7">Peptidoglycan polymerization terminase</fullName>
    </alternativeName>
</protein>
<dbReference type="InterPro" id="IPR003770">
    <property type="entry name" value="MLTG-like"/>
</dbReference>
<evidence type="ECO:0000256" key="2">
    <source>
        <dbReference type="ARBA" id="ARBA00022692"/>
    </source>
</evidence>
<dbReference type="GO" id="GO:0008932">
    <property type="term" value="F:lytic endotransglycosylase activity"/>
    <property type="evidence" value="ECO:0007669"/>
    <property type="project" value="UniProtKB-UniRule"/>
</dbReference>
<dbReference type="PANTHER" id="PTHR30518">
    <property type="entry name" value="ENDOLYTIC MUREIN TRANSGLYCOSYLASE"/>
    <property type="match status" value="1"/>
</dbReference>